<dbReference type="InterPro" id="IPR023031">
    <property type="entry name" value="OPRT"/>
</dbReference>
<organism evidence="8 9">
    <name type="scientific">Comamonas antarctica</name>
    <dbReference type="NCBI Taxonomy" id="2743470"/>
    <lineage>
        <taxon>Bacteria</taxon>
        <taxon>Pseudomonadati</taxon>
        <taxon>Pseudomonadota</taxon>
        <taxon>Betaproteobacteria</taxon>
        <taxon>Burkholderiales</taxon>
        <taxon>Comamonadaceae</taxon>
        <taxon>Comamonas</taxon>
    </lineage>
</organism>
<dbReference type="UniPathway" id="UPA00070">
    <property type="reaction ID" value="UER00119"/>
</dbReference>
<evidence type="ECO:0000256" key="4">
    <source>
        <dbReference type="ARBA" id="ARBA00022679"/>
    </source>
</evidence>
<dbReference type="HAMAP" id="MF_01208">
    <property type="entry name" value="PyrE"/>
    <property type="match status" value="1"/>
</dbReference>
<feature type="binding site" description="in other chain" evidence="6">
    <location>
        <position position="103"/>
    </location>
    <ligand>
        <name>5-phospho-alpha-D-ribose 1-diphosphate</name>
        <dbReference type="ChEBI" id="CHEBI:58017"/>
        <note>ligand shared between dimeric partners</note>
    </ligand>
</feature>
<dbReference type="InterPro" id="IPR029057">
    <property type="entry name" value="PRTase-like"/>
</dbReference>
<keyword evidence="9" id="KW-1185">Reference proteome</keyword>
<dbReference type="GO" id="GO:0004588">
    <property type="term" value="F:orotate phosphoribosyltransferase activity"/>
    <property type="evidence" value="ECO:0007669"/>
    <property type="project" value="UniProtKB-UniRule"/>
</dbReference>
<dbReference type="GO" id="GO:0019856">
    <property type="term" value="P:pyrimidine nucleobase biosynthetic process"/>
    <property type="evidence" value="ECO:0007669"/>
    <property type="project" value="TreeGrafter"/>
</dbReference>
<feature type="binding site" evidence="6">
    <location>
        <position position="132"/>
    </location>
    <ligand>
        <name>orotate</name>
        <dbReference type="ChEBI" id="CHEBI:30839"/>
    </ligand>
</feature>
<reference evidence="8 9" key="1">
    <citation type="submission" date="2020-06" db="EMBL/GenBank/DDBJ databases">
        <title>Acidovorax antarctica sp. nov., isolated from Corinth ice sheet soil, Antarctic Fields Peninsula.</title>
        <authorList>
            <person name="Xu Q."/>
            <person name="Peng F."/>
        </authorList>
    </citation>
    <scope>NUCLEOTIDE SEQUENCE [LARGE SCALE GENOMIC DNA]</scope>
    <source>
        <strain evidence="8 9">16-35-5</strain>
    </source>
</reference>
<dbReference type="PANTHER" id="PTHR19278">
    <property type="entry name" value="OROTATE PHOSPHORIBOSYLTRANSFERASE"/>
    <property type="match status" value="1"/>
</dbReference>
<feature type="binding site" description="in other chain" evidence="6">
    <location>
        <begin position="128"/>
        <end position="136"/>
    </location>
    <ligand>
        <name>5-phospho-alpha-D-ribose 1-diphosphate</name>
        <dbReference type="ChEBI" id="CHEBI:58017"/>
        <note>ligand shared between dimeric partners</note>
    </ligand>
</feature>
<feature type="domain" description="Phosphoribosyltransferase" evidence="7">
    <location>
        <begin position="55"/>
        <end position="150"/>
    </location>
</feature>
<evidence type="ECO:0000313" key="8">
    <source>
        <dbReference type="EMBL" id="QKV54125.1"/>
    </source>
</evidence>
<evidence type="ECO:0000256" key="3">
    <source>
        <dbReference type="ARBA" id="ARBA00022676"/>
    </source>
</evidence>
<sequence length="223" mass="23656">MLLSDSDAPRVAQALVALGAVRIAAHQPFIYTSGWASPVYVDAQLLMSDVVLRNEIMDMAARRVQPLVAARGINAIVGTESSGIAFAAWLAERLDLPMLYLRKRPVGWDITAQLEGRLPADAKVLLVDDVTTDGRSKAGTVAALRRAGPLVEDVLVLLDYALYAQQASTLANHGLALHALATWRHLHEALLASGTLSAAQQATLADFSASPVAWSIRNGGTGA</sequence>
<protein>
    <recommendedName>
        <fullName evidence="2 6">Orotate phosphoribosyltransferase</fullName>
        <shortName evidence="6">OPRT</shortName>
        <shortName evidence="6">OPRTase</shortName>
        <ecNumber evidence="2 6">2.4.2.10</ecNumber>
    </recommendedName>
</protein>
<keyword evidence="4 6" id="KW-0808">Transferase</keyword>
<comment type="subunit">
    <text evidence="6">Homodimer.</text>
</comment>
<dbReference type="AlphaFoldDB" id="A0A6N1X8D9"/>
<comment type="pathway">
    <text evidence="1 6">Pyrimidine metabolism; UMP biosynthesis via de novo pathway; UMP from orotate: step 1/2.</text>
</comment>
<evidence type="ECO:0000256" key="6">
    <source>
        <dbReference type="HAMAP-Rule" id="MF_01208"/>
    </source>
</evidence>
<dbReference type="KEGG" id="aant:HUK68_15120"/>
<evidence type="ECO:0000256" key="1">
    <source>
        <dbReference type="ARBA" id="ARBA00004889"/>
    </source>
</evidence>
<evidence type="ECO:0000256" key="5">
    <source>
        <dbReference type="ARBA" id="ARBA00022975"/>
    </source>
</evidence>
<dbReference type="EMBL" id="CP054840">
    <property type="protein sequence ID" value="QKV54125.1"/>
    <property type="molecule type" value="Genomic_DNA"/>
</dbReference>
<name>A0A6N1X8D9_9BURK</name>
<evidence type="ECO:0000256" key="2">
    <source>
        <dbReference type="ARBA" id="ARBA00011971"/>
    </source>
</evidence>
<dbReference type="Proteomes" id="UP000509579">
    <property type="component" value="Chromosome"/>
</dbReference>
<dbReference type="RefSeq" id="WP_175504925.1">
    <property type="nucleotide sequence ID" value="NZ_CP054840.1"/>
</dbReference>
<dbReference type="CDD" id="cd06223">
    <property type="entry name" value="PRTases_typeI"/>
    <property type="match status" value="1"/>
</dbReference>
<proteinExistence type="inferred from homology"/>
<dbReference type="EC" id="2.4.2.10" evidence="2 6"/>
<dbReference type="Pfam" id="PF00156">
    <property type="entry name" value="Pribosyltran"/>
    <property type="match status" value="1"/>
</dbReference>
<dbReference type="GO" id="GO:0000287">
    <property type="term" value="F:magnesium ion binding"/>
    <property type="evidence" value="ECO:0007669"/>
    <property type="project" value="UniProtKB-UniRule"/>
</dbReference>
<comment type="cofactor">
    <cofactor evidence="6">
        <name>Mg(2+)</name>
        <dbReference type="ChEBI" id="CHEBI:18420"/>
    </cofactor>
</comment>
<accession>A0A6N1X8D9</accession>
<dbReference type="SUPFAM" id="SSF53271">
    <property type="entry name" value="PRTase-like"/>
    <property type="match status" value="1"/>
</dbReference>
<keyword evidence="6" id="KW-0460">Magnesium</keyword>
<gene>
    <name evidence="6" type="primary">pyrE</name>
    <name evidence="8" type="ORF">HUK68_15120</name>
</gene>
<comment type="catalytic activity">
    <reaction evidence="6">
        <text>orotidine 5'-phosphate + diphosphate = orotate + 5-phospho-alpha-D-ribose 1-diphosphate</text>
        <dbReference type="Rhea" id="RHEA:10380"/>
        <dbReference type="ChEBI" id="CHEBI:30839"/>
        <dbReference type="ChEBI" id="CHEBI:33019"/>
        <dbReference type="ChEBI" id="CHEBI:57538"/>
        <dbReference type="ChEBI" id="CHEBI:58017"/>
        <dbReference type="EC" id="2.4.2.10"/>
    </reaction>
</comment>
<dbReference type="GO" id="GO:0044205">
    <property type="term" value="P:'de novo' UMP biosynthetic process"/>
    <property type="evidence" value="ECO:0007669"/>
    <property type="project" value="UniProtKB-UniRule"/>
</dbReference>
<evidence type="ECO:0000313" key="9">
    <source>
        <dbReference type="Proteomes" id="UP000509579"/>
    </source>
</evidence>
<comment type="function">
    <text evidence="6">Catalyzes the transfer of a ribosyl phosphate group from 5-phosphoribose 1-diphosphate to orotate, leading to the formation of orotidine monophosphate (OMP).</text>
</comment>
<comment type="caution">
    <text evidence="6">Lacks conserved residue(s) required for the propagation of feature annotation.</text>
</comment>
<dbReference type="PANTHER" id="PTHR19278:SF9">
    <property type="entry name" value="URIDINE 5'-MONOPHOSPHATE SYNTHASE"/>
    <property type="match status" value="1"/>
</dbReference>
<comment type="similarity">
    <text evidence="6">Belongs to the purine/pyrimidine phosphoribosyltransferase family. PyrE subfamily.</text>
</comment>
<feature type="binding site" evidence="6">
    <location>
        <position position="102"/>
    </location>
    <ligand>
        <name>5-phospho-alpha-D-ribose 1-diphosphate</name>
        <dbReference type="ChEBI" id="CHEBI:58017"/>
        <note>ligand shared between dimeric partners</note>
    </ligand>
</feature>
<dbReference type="InterPro" id="IPR000836">
    <property type="entry name" value="PRTase_dom"/>
</dbReference>
<evidence type="ECO:0000259" key="7">
    <source>
        <dbReference type="Pfam" id="PF00156"/>
    </source>
</evidence>
<keyword evidence="5 6" id="KW-0665">Pyrimidine biosynthesis</keyword>
<keyword evidence="3 6" id="KW-0328">Glycosyltransferase</keyword>
<dbReference type="Gene3D" id="3.40.50.2020">
    <property type="match status" value="1"/>
</dbReference>